<evidence type="ECO:0000256" key="17">
    <source>
        <dbReference type="SAM" id="SignalP"/>
    </source>
</evidence>
<evidence type="ECO:0000256" key="13">
    <source>
        <dbReference type="ARBA" id="ARBA00023180"/>
    </source>
</evidence>
<dbReference type="GO" id="GO:0015918">
    <property type="term" value="P:sterol transport"/>
    <property type="evidence" value="ECO:0007669"/>
    <property type="project" value="TreeGrafter"/>
</dbReference>
<evidence type="ECO:0000256" key="4">
    <source>
        <dbReference type="ARBA" id="ARBA00022548"/>
    </source>
</evidence>
<dbReference type="InterPro" id="IPR032190">
    <property type="entry name" value="NPC1_N"/>
</dbReference>
<comment type="similarity">
    <text evidence="2">Belongs to the patched family.</text>
</comment>
<feature type="transmembrane region" description="Helical" evidence="16">
    <location>
        <begin position="1189"/>
        <end position="1218"/>
    </location>
</feature>
<keyword evidence="14" id="KW-0753">Steroid metabolism</keyword>
<evidence type="ECO:0000256" key="12">
    <source>
        <dbReference type="ARBA" id="ARBA00023166"/>
    </source>
</evidence>
<dbReference type="InterPro" id="IPR053958">
    <property type="entry name" value="HMGCR/SNAP/NPC1-like_SSD"/>
</dbReference>
<dbReference type="Pfam" id="PF12349">
    <property type="entry name" value="Sterol-sensing"/>
    <property type="match status" value="1"/>
</dbReference>
<evidence type="ECO:0000256" key="5">
    <source>
        <dbReference type="ARBA" id="ARBA00022692"/>
    </source>
</evidence>
<dbReference type="InParanoid" id="A0A3N4LNE3"/>
<feature type="chain" id="PRO_5018201430" evidence="17">
    <location>
        <begin position="26"/>
        <end position="1325"/>
    </location>
</feature>
<dbReference type="NCBIfam" id="TIGR00917">
    <property type="entry name" value="2A060601"/>
    <property type="match status" value="1"/>
</dbReference>
<gene>
    <name evidence="19" type="ORF">L211DRAFT_784916</name>
</gene>
<dbReference type="STRING" id="1051890.A0A3N4LNE3"/>
<feature type="compositionally biased region" description="Basic and acidic residues" evidence="15">
    <location>
        <begin position="1316"/>
        <end position="1325"/>
    </location>
</feature>
<dbReference type="Pfam" id="PF22314">
    <property type="entry name" value="NPC1_MLD"/>
    <property type="match status" value="1"/>
</dbReference>
<feature type="transmembrane region" description="Helical" evidence="16">
    <location>
        <begin position="597"/>
        <end position="622"/>
    </location>
</feature>
<dbReference type="GO" id="GO:0016020">
    <property type="term" value="C:membrane"/>
    <property type="evidence" value="ECO:0007669"/>
    <property type="project" value="InterPro"/>
</dbReference>
<feature type="transmembrane region" description="Helical" evidence="16">
    <location>
        <begin position="267"/>
        <end position="292"/>
    </location>
</feature>
<evidence type="ECO:0000256" key="14">
    <source>
        <dbReference type="ARBA" id="ARBA00023221"/>
    </source>
</evidence>
<evidence type="ECO:0000256" key="2">
    <source>
        <dbReference type="ARBA" id="ARBA00005585"/>
    </source>
</evidence>
<feature type="transmembrane region" description="Helical" evidence="16">
    <location>
        <begin position="634"/>
        <end position="658"/>
    </location>
</feature>
<feature type="transmembrane region" description="Helical" evidence="16">
    <location>
        <begin position="825"/>
        <end position="843"/>
    </location>
</feature>
<feature type="transmembrane region" description="Helical" evidence="16">
    <location>
        <begin position="1230"/>
        <end position="1253"/>
    </location>
</feature>
<evidence type="ECO:0000256" key="3">
    <source>
        <dbReference type="ARBA" id="ARBA00022448"/>
    </source>
</evidence>
<feature type="compositionally biased region" description="Acidic residues" evidence="15">
    <location>
        <begin position="1298"/>
        <end position="1315"/>
    </location>
</feature>
<accession>A0A3N4LNE3</accession>
<dbReference type="GO" id="GO:0008203">
    <property type="term" value="P:cholesterol metabolic process"/>
    <property type="evidence" value="ECO:0007669"/>
    <property type="project" value="UniProtKB-KW"/>
</dbReference>
<dbReference type="Proteomes" id="UP000267821">
    <property type="component" value="Unassembled WGS sequence"/>
</dbReference>
<dbReference type="InterPro" id="IPR004765">
    <property type="entry name" value="NPC1-like"/>
</dbReference>
<feature type="domain" description="SSD" evidence="18">
    <location>
        <begin position="592"/>
        <end position="766"/>
    </location>
</feature>
<evidence type="ECO:0000256" key="8">
    <source>
        <dbReference type="ARBA" id="ARBA00023055"/>
    </source>
</evidence>
<dbReference type="FunCoup" id="A0A3N4LNE3">
    <property type="interactions" value="514"/>
</dbReference>
<keyword evidence="10 16" id="KW-0472">Membrane</keyword>
<name>A0A3N4LNE3_9PEZI</name>
<evidence type="ECO:0000313" key="19">
    <source>
        <dbReference type="EMBL" id="RPB24433.1"/>
    </source>
</evidence>
<keyword evidence="11" id="KW-1015">Disulfide bond</keyword>
<keyword evidence="20" id="KW-1185">Reference proteome</keyword>
<dbReference type="PROSITE" id="PS50156">
    <property type="entry name" value="SSD"/>
    <property type="match status" value="1"/>
</dbReference>
<dbReference type="FunFam" id="1.20.1640.10:FF:000008">
    <property type="entry name" value="NPC intracellular cholesterol transporter 1"/>
    <property type="match status" value="1"/>
</dbReference>
<keyword evidence="6 17" id="KW-0732">Signal</keyword>
<feature type="transmembrane region" description="Helical" evidence="16">
    <location>
        <begin position="664"/>
        <end position="686"/>
    </location>
</feature>
<dbReference type="FunFam" id="1.20.1640.10:FF:000029">
    <property type="entry name" value="Putative Patched sphingolipid transporter"/>
    <property type="match status" value="1"/>
</dbReference>
<keyword evidence="5 16" id="KW-0812">Transmembrane</keyword>
<feature type="transmembrane region" description="Helical" evidence="16">
    <location>
        <begin position="350"/>
        <end position="368"/>
    </location>
</feature>
<feature type="transmembrane region" description="Helical" evidence="16">
    <location>
        <begin position="741"/>
        <end position="766"/>
    </location>
</feature>
<sequence length="1325" mass="146415">MFSSLRVHTLLLWSVFTTIQLLAYAEPITKIHQPSYCALRGQCGKKSFFGSQLPCPDNGPAKEPSEKIRRKLVELCGDQFREGPVCCEEEQINDLASNLKRAGAIISSCPACKANFFTLFCSFTCSPDQSLFVNVTSTDLSTSGRKVVGELDYFVSDDYGSGFYDSCKDVKFSATNGYVMDFIGGGAKNYTAFLKFLGDKKPLGSPFQMNFPREVPDEVRMFDSKPKKCNGDDEAYRCACVDCPSVCAKLPDVKEAKSCMVGTIPCISLTVMFMYIIFLALLILGHLGWVVYKRQKENKREQRQLLTDSTPSYDEDDGDLVEDTGYVKAPREYPLNTFLDRIFSRIGTTCATYPGITIAVSIFVIGLMSTGCNNFSVETDPVRLWVAPTSEAAQEKAFFDENFGPFYRANQAFLVNDADGGEILDYETLSWWFDVEDRVRKLNSTRGGLSLEDVCFKPTGEGCVVQSLTGWFGNDFNMIDRDSWKEDLRSCAAQPVQQQCLPEFQQPLKKELLLGGWQDSNDVTKAKAMIITWVVNNYPEGSAELASAMDWEMSLKGLLLAVQEEAKKRGLRLSFSTEISLEQELNKSTNTDAKIVVVSYIAMFLYASLALGSTSSALRTLLNTPSKAFVESKFTLGALGILIVLMSVSASVGVFSAMGIKVTLIIAEVIPFLVLAVGVDNIFLIVHEFERANYRYPGDSIEVRVGKALGRIGPSILLSATTETICFALGATVQMPAVRNFAIYAAGAVFINAVLQVTMFIAVLAVNEKRVEAGRMDCFPCVKVVNLENRGGVAARVYDAEEEGLLERWIRRTYAPWLLRQNTKVVIGVLFLGFFVAGVSLLPEVELGLDQRIALPSDSYLIEYFNDLYDYLGTGPPVYFVTKGYNATQLDNQKHLCGRFGVCDPLSVANTLELERKRPEISYIAEPAASWIDDFLLWLNPELDTCCRINHRRQLCAPGDRGCSVCFEERTPAWNITLAGMPEGEEFLKYLDLWTQAPTGEDCPLAGKAGYSNALVWSEEEVMVKASHFRTSHTKMASQNDFIEAYASARRIAKEMSSTLGATIFPYSKFYIFFDQYATIYRLTITLVVSALVAIWVVGSLLLGSVRTGLCITLVVGMIVVDIMGIMALWGISLNAVSLVNLVICVGISVEFCSHIARAFMFPPSSPSLSSFSKFRSSKPKYSEKDSRAWAALTGTGGSVFCGITLTKVIGVGVLAWTRSKIFEIYYFRMWAALVGVGGLHALVWLPVVLSVLGGGEERGWASGSGEGEGEGVEGDLRRRIRYIGGGGRYHTVRQGEVEEDGEVEDWSEDDEGEERVERGREGGR</sequence>
<evidence type="ECO:0000256" key="7">
    <source>
        <dbReference type="ARBA" id="ARBA00022989"/>
    </source>
</evidence>
<keyword evidence="9" id="KW-0443">Lipid metabolism</keyword>
<dbReference type="InterPro" id="IPR053956">
    <property type="entry name" value="NPC1_MLD"/>
</dbReference>
<dbReference type="EMBL" id="ML121541">
    <property type="protein sequence ID" value="RPB24433.1"/>
    <property type="molecule type" value="Genomic_DNA"/>
</dbReference>
<dbReference type="InterPro" id="IPR000731">
    <property type="entry name" value="SSD"/>
</dbReference>
<dbReference type="Pfam" id="PF16414">
    <property type="entry name" value="NPC1_N"/>
    <property type="match status" value="1"/>
</dbReference>
<evidence type="ECO:0000256" key="6">
    <source>
        <dbReference type="ARBA" id="ARBA00022729"/>
    </source>
</evidence>
<evidence type="ECO:0000256" key="9">
    <source>
        <dbReference type="ARBA" id="ARBA00023098"/>
    </source>
</evidence>
<evidence type="ECO:0000256" key="11">
    <source>
        <dbReference type="ARBA" id="ARBA00023157"/>
    </source>
</evidence>
<feature type="transmembrane region" description="Helical" evidence="16">
    <location>
        <begin position="1080"/>
        <end position="1103"/>
    </location>
</feature>
<dbReference type="GO" id="GO:0005319">
    <property type="term" value="F:lipid transporter activity"/>
    <property type="evidence" value="ECO:0007669"/>
    <property type="project" value="InterPro"/>
</dbReference>
<reference evidence="19 20" key="1">
    <citation type="journal article" date="2018" name="Nat. Ecol. Evol.">
        <title>Pezizomycetes genomes reveal the molecular basis of ectomycorrhizal truffle lifestyle.</title>
        <authorList>
            <person name="Murat C."/>
            <person name="Payen T."/>
            <person name="Noel B."/>
            <person name="Kuo A."/>
            <person name="Morin E."/>
            <person name="Chen J."/>
            <person name="Kohler A."/>
            <person name="Krizsan K."/>
            <person name="Balestrini R."/>
            <person name="Da Silva C."/>
            <person name="Montanini B."/>
            <person name="Hainaut M."/>
            <person name="Levati E."/>
            <person name="Barry K.W."/>
            <person name="Belfiori B."/>
            <person name="Cichocki N."/>
            <person name="Clum A."/>
            <person name="Dockter R.B."/>
            <person name="Fauchery L."/>
            <person name="Guy J."/>
            <person name="Iotti M."/>
            <person name="Le Tacon F."/>
            <person name="Lindquist E.A."/>
            <person name="Lipzen A."/>
            <person name="Malagnac F."/>
            <person name="Mello A."/>
            <person name="Molinier V."/>
            <person name="Miyauchi S."/>
            <person name="Poulain J."/>
            <person name="Riccioni C."/>
            <person name="Rubini A."/>
            <person name="Sitrit Y."/>
            <person name="Splivallo R."/>
            <person name="Traeger S."/>
            <person name="Wang M."/>
            <person name="Zifcakova L."/>
            <person name="Wipf D."/>
            <person name="Zambonelli A."/>
            <person name="Paolocci F."/>
            <person name="Nowrousian M."/>
            <person name="Ottonello S."/>
            <person name="Baldrian P."/>
            <person name="Spatafora J.W."/>
            <person name="Henrissat B."/>
            <person name="Nagy L.G."/>
            <person name="Aury J.M."/>
            <person name="Wincker P."/>
            <person name="Grigoriev I.V."/>
            <person name="Bonfante P."/>
            <person name="Martin F.M."/>
        </authorList>
    </citation>
    <scope>NUCLEOTIDE SEQUENCE [LARGE SCALE GENOMIC DNA]</scope>
    <source>
        <strain evidence="19 20">ATCC MYA-4762</strain>
    </source>
</reference>
<keyword evidence="12" id="KW-1207">Sterol metabolism</keyword>
<keyword evidence="3" id="KW-0813">Transport</keyword>
<protein>
    <submittedName>
        <fullName evidence="19">Multidrug efflux transporter AcrB transmembrane domain-containing protein</fullName>
    </submittedName>
</protein>
<evidence type="ECO:0000256" key="15">
    <source>
        <dbReference type="SAM" id="MobiDB-lite"/>
    </source>
</evidence>
<evidence type="ECO:0000256" key="1">
    <source>
        <dbReference type="ARBA" id="ARBA00004127"/>
    </source>
</evidence>
<dbReference type="Gene3D" id="1.20.1640.10">
    <property type="entry name" value="Multidrug efflux transporter AcrB transmembrane domain"/>
    <property type="match status" value="2"/>
</dbReference>
<feature type="signal peptide" evidence="17">
    <location>
        <begin position="1"/>
        <end position="25"/>
    </location>
</feature>
<dbReference type="PANTHER" id="PTHR45727">
    <property type="entry name" value="NPC INTRACELLULAR CHOLESTEROL TRANSPORTER 1"/>
    <property type="match status" value="1"/>
</dbReference>
<dbReference type="GO" id="GO:0012505">
    <property type="term" value="C:endomembrane system"/>
    <property type="evidence" value="ECO:0007669"/>
    <property type="project" value="UniProtKB-SubCell"/>
</dbReference>
<feature type="transmembrane region" description="Helical" evidence="16">
    <location>
        <begin position="1110"/>
        <end position="1132"/>
    </location>
</feature>
<dbReference type="SUPFAM" id="SSF82866">
    <property type="entry name" value="Multidrug efflux transporter AcrB transmembrane domain"/>
    <property type="match status" value="2"/>
</dbReference>
<evidence type="ECO:0000259" key="18">
    <source>
        <dbReference type="PROSITE" id="PS50156"/>
    </source>
</evidence>
<organism evidence="19 20">
    <name type="scientific">Terfezia boudieri ATCC MYA-4762</name>
    <dbReference type="NCBI Taxonomy" id="1051890"/>
    <lineage>
        <taxon>Eukaryota</taxon>
        <taxon>Fungi</taxon>
        <taxon>Dikarya</taxon>
        <taxon>Ascomycota</taxon>
        <taxon>Pezizomycotina</taxon>
        <taxon>Pezizomycetes</taxon>
        <taxon>Pezizales</taxon>
        <taxon>Pezizaceae</taxon>
        <taxon>Terfezia</taxon>
    </lineage>
</organism>
<comment type="subcellular location">
    <subcellularLocation>
        <location evidence="1">Endomembrane system</location>
        <topology evidence="1">Multi-pass membrane protein</topology>
    </subcellularLocation>
</comment>
<dbReference type="OrthoDB" id="6510177at2759"/>
<keyword evidence="13" id="KW-0325">Glycoprotein</keyword>
<dbReference type="GO" id="GO:0032934">
    <property type="term" value="F:sterol binding"/>
    <property type="evidence" value="ECO:0007669"/>
    <property type="project" value="TreeGrafter"/>
</dbReference>
<feature type="region of interest" description="Disordered" evidence="15">
    <location>
        <begin position="1293"/>
        <end position="1325"/>
    </location>
</feature>
<proteinExistence type="inferred from homology"/>
<keyword evidence="8" id="KW-0445">Lipid transport</keyword>
<feature type="transmembrane region" description="Helical" evidence="16">
    <location>
        <begin position="1138"/>
        <end position="1157"/>
    </location>
</feature>
<evidence type="ECO:0000313" key="20">
    <source>
        <dbReference type="Proteomes" id="UP000267821"/>
    </source>
</evidence>
<keyword evidence="4" id="KW-0153">Cholesterol metabolism</keyword>
<evidence type="ECO:0000256" key="10">
    <source>
        <dbReference type="ARBA" id="ARBA00023136"/>
    </source>
</evidence>
<evidence type="ECO:0000256" key="16">
    <source>
        <dbReference type="SAM" id="Phobius"/>
    </source>
</evidence>
<keyword evidence="7 16" id="KW-1133">Transmembrane helix</keyword>
<dbReference type="PANTHER" id="PTHR45727:SF2">
    <property type="entry name" value="NPC INTRACELLULAR CHOLESTEROL TRANSPORTER 1"/>
    <property type="match status" value="1"/>
</dbReference>